<dbReference type="Proteomes" id="UP000030676">
    <property type="component" value="Unassembled WGS sequence"/>
</dbReference>
<organism evidence="1">
    <name type="scientific">Fusarium oxysporum f. sp. conglutinans race 2 54008</name>
    <dbReference type="NCBI Taxonomy" id="1089457"/>
    <lineage>
        <taxon>Eukaryota</taxon>
        <taxon>Fungi</taxon>
        <taxon>Dikarya</taxon>
        <taxon>Ascomycota</taxon>
        <taxon>Pezizomycotina</taxon>
        <taxon>Sordariomycetes</taxon>
        <taxon>Hypocreomycetidae</taxon>
        <taxon>Hypocreales</taxon>
        <taxon>Nectriaceae</taxon>
        <taxon>Fusarium</taxon>
        <taxon>Fusarium oxysporum species complex</taxon>
    </lineage>
</organism>
<dbReference type="OrthoDB" id="515401at2759"/>
<dbReference type="HOGENOM" id="CLU_2291836_0_0_1"/>
<protein>
    <submittedName>
        <fullName evidence="1">Uncharacterized protein</fullName>
    </submittedName>
</protein>
<accession>X0GM46</accession>
<sequence length="98" mass="10499">MISPSEKSLAESSNFFLPSVTDSKPRDADTTAKIQKVVQDAHTLQKLAQAYDINQFLNESPGKSAIRETDLSAITCVATNISQTLDDVPNVVGASTIC</sequence>
<proteinExistence type="predicted"/>
<evidence type="ECO:0000313" key="1">
    <source>
        <dbReference type="EMBL" id="EXL64707.1"/>
    </source>
</evidence>
<dbReference type="EMBL" id="KK033938">
    <property type="protein sequence ID" value="EXL64707.1"/>
    <property type="molecule type" value="Genomic_DNA"/>
</dbReference>
<gene>
    <name evidence="1" type="ORF">FOPG_19039</name>
</gene>
<dbReference type="AlphaFoldDB" id="X0GM46"/>
<reference evidence="1" key="1">
    <citation type="submission" date="2011-11" db="EMBL/GenBank/DDBJ databases">
        <title>The Genome Sequence of Fusarium oxysporum PHW808.</title>
        <authorList>
            <consortium name="The Broad Institute Genome Sequencing Platform"/>
            <person name="Ma L.-J."/>
            <person name="Gale L.R."/>
            <person name="Schwartz D.C."/>
            <person name="Zhou S."/>
            <person name="Corby-Kistler H."/>
            <person name="Young S.K."/>
            <person name="Zeng Q."/>
            <person name="Gargeya S."/>
            <person name="Fitzgerald M."/>
            <person name="Haas B."/>
            <person name="Abouelleil A."/>
            <person name="Alvarado L."/>
            <person name="Arachchi H.M."/>
            <person name="Berlin A."/>
            <person name="Brown A."/>
            <person name="Chapman S.B."/>
            <person name="Chen Z."/>
            <person name="Dunbar C."/>
            <person name="Freedman E."/>
            <person name="Gearin G."/>
            <person name="Goldberg J."/>
            <person name="Griggs A."/>
            <person name="Gujja S."/>
            <person name="Heiman D."/>
            <person name="Howarth C."/>
            <person name="Larson L."/>
            <person name="Lui A."/>
            <person name="MacDonald P.J.P."/>
            <person name="Montmayeur A."/>
            <person name="Murphy C."/>
            <person name="Neiman D."/>
            <person name="Pearson M."/>
            <person name="Priest M."/>
            <person name="Roberts A."/>
            <person name="Saif S."/>
            <person name="Shea T."/>
            <person name="Shenoy N."/>
            <person name="Sisk P."/>
            <person name="Stolte C."/>
            <person name="Sykes S."/>
            <person name="Wortman J."/>
            <person name="Nusbaum C."/>
            <person name="Birren B."/>
        </authorList>
    </citation>
    <scope>NUCLEOTIDE SEQUENCE [LARGE SCALE GENOMIC DNA]</scope>
    <source>
        <strain evidence="1">54008</strain>
    </source>
</reference>
<reference evidence="1" key="2">
    <citation type="submission" date="2014-03" db="EMBL/GenBank/DDBJ databases">
        <title>The Genome Annotation of Fusarium oxysporum PHW808.</title>
        <authorList>
            <consortium name="The Broad Institute Genomics Platform"/>
            <person name="Ma L.-J."/>
            <person name="Corby-Kistler H."/>
            <person name="Broz K."/>
            <person name="Gale L.R."/>
            <person name="Jonkers W."/>
            <person name="O'Donnell K."/>
            <person name="Ploetz R."/>
            <person name="Steinberg C."/>
            <person name="Schwartz D.C."/>
            <person name="VanEtten H."/>
            <person name="Zhou S."/>
            <person name="Young S.K."/>
            <person name="Zeng Q."/>
            <person name="Gargeya S."/>
            <person name="Fitzgerald M."/>
            <person name="Abouelleil A."/>
            <person name="Alvarado L."/>
            <person name="Chapman S.B."/>
            <person name="Gainer-Dewar J."/>
            <person name="Goldberg J."/>
            <person name="Griggs A."/>
            <person name="Gujja S."/>
            <person name="Hansen M."/>
            <person name="Howarth C."/>
            <person name="Imamovic A."/>
            <person name="Ireland A."/>
            <person name="Larimer J."/>
            <person name="McCowan C."/>
            <person name="Murphy C."/>
            <person name="Pearson M."/>
            <person name="Poon T.W."/>
            <person name="Priest M."/>
            <person name="Roberts A."/>
            <person name="Saif S."/>
            <person name="Shea T."/>
            <person name="Sykes S."/>
            <person name="Wortman J."/>
            <person name="Nusbaum C."/>
            <person name="Birren B."/>
        </authorList>
    </citation>
    <scope>NUCLEOTIDE SEQUENCE</scope>
    <source>
        <strain evidence="1">54008</strain>
    </source>
</reference>
<name>X0GM46_FUSOX</name>